<sequence length="137" mass="14287">MRTFRQCARHKGRQFRKGAVSAALGLGLAGLGSLPALAVDLPFSANCTNYTAITVDGSNTGITFRKNPNSSATRAATATVFRVVGLNNIVLAVNVTSCFYTVTGTDNYCFQASSNPAAFMNINAVAGTNTMALPACQ</sequence>
<accession>A0A4R3LXY0</accession>
<evidence type="ECO:0000313" key="2">
    <source>
        <dbReference type="EMBL" id="TCT05541.1"/>
    </source>
</evidence>
<evidence type="ECO:0000313" key="3">
    <source>
        <dbReference type="Proteomes" id="UP000294664"/>
    </source>
</evidence>
<keyword evidence="1" id="KW-0732">Signal</keyword>
<keyword evidence="3" id="KW-1185">Reference proteome</keyword>
<reference evidence="2 3" key="1">
    <citation type="submission" date="2019-03" db="EMBL/GenBank/DDBJ databases">
        <title>Genomic Encyclopedia of Type Strains, Phase IV (KMG-IV): sequencing the most valuable type-strain genomes for metagenomic binning, comparative biology and taxonomic classification.</title>
        <authorList>
            <person name="Goeker M."/>
        </authorList>
    </citation>
    <scope>NUCLEOTIDE SEQUENCE [LARGE SCALE GENOMIC DNA]</scope>
    <source>
        <strain evidence="2 3">DSM 9035</strain>
    </source>
</reference>
<evidence type="ECO:0000256" key="1">
    <source>
        <dbReference type="SAM" id="SignalP"/>
    </source>
</evidence>
<feature type="chain" id="PRO_5020511038" evidence="1">
    <location>
        <begin position="39"/>
        <end position="137"/>
    </location>
</feature>
<dbReference type="Proteomes" id="UP000294664">
    <property type="component" value="Unassembled WGS sequence"/>
</dbReference>
<gene>
    <name evidence="2" type="ORF">EDC64_10498</name>
</gene>
<proteinExistence type="predicted"/>
<organism evidence="2 3">
    <name type="scientific">Aquabacter spiritensis</name>
    <dbReference type="NCBI Taxonomy" id="933073"/>
    <lineage>
        <taxon>Bacteria</taxon>
        <taxon>Pseudomonadati</taxon>
        <taxon>Pseudomonadota</taxon>
        <taxon>Alphaproteobacteria</taxon>
        <taxon>Hyphomicrobiales</taxon>
        <taxon>Xanthobacteraceae</taxon>
        <taxon>Aquabacter</taxon>
    </lineage>
</organism>
<dbReference type="EMBL" id="SMAI01000004">
    <property type="protein sequence ID" value="TCT05541.1"/>
    <property type="molecule type" value="Genomic_DNA"/>
</dbReference>
<feature type="signal peptide" evidence="1">
    <location>
        <begin position="1"/>
        <end position="38"/>
    </location>
</feature>
<name>A0A4R3LXY0_9HYPH</name>
<protein>
    <submittedName>
        <fullName evidence="2">Uncharacterized protein</fullName>
    </submittedName>
</protein>
<comment type="caution">
    <text evidence="2">The sequence shown here is derived from an EMBL/GenBank/DDBJ whole genome shotgun (WGS) entry which is preliminary data.</text>
</comment>
<dbReference type="RefSeq" id="WP_245504608.1">
    <property type="nucleotide sequence ID" value="NZ_SMAI01000004.1"/>
</dbReference>
<dbReference type="AlphaFoldDB" id="A0A4R3LXY0"/>